<keyword evidence="7" id="KW-0539">Nucleus</keyword>
<proteinExistence type="predicted"/>
<evidence type="ECO:0000313" key="12">
    <source>
        <dbReference type="Proteomes" id="UP000694843"/>
    </source>
</evidence>
<dbReference type="GO" id="GO:0008270">
    <property type="term" value="F:zinc ion binding"/>
    <property type="evidence" value="ECO:0007669"/>
    <property type="project" value="UniProtKB-KW"/>
</dbReference>
<comment type="subcellular location">
    <subcellularLocation>
        <location evidence="1">Nucleus</location>
    </subcellularLocation>
</comment>
<gene>
    <name evidence="13" type="primary">LOC108683043</name>
</gene>
<dbReference type="GO" id="GO:0048513">
    <property type="term" value="P:animal organ development"/>
    <property type="evidence" value="ECO:0007669"/>
    <property type="project" value="UniProtKB-ARBA"/>
</dbReference>
<dbReference type="SUPFAM" id="SSF54695">
    <property type="entry name" value="POZ domain"/>
    <property type="match status" value="1"/>
</dbReference>
<dbReference type="Gene3D" id="3.30.160.60">
    <property type="entry name" value="Classic Zinc Finger"/>
    <property type="match status" value="2"/>
</dbReference>
<dbReference type="GO" id="GO:0006357">
    <property type="term" value="P:regulation of transcription by RNA polymerase II"/>
    <property type="evidence" value="ECO:0007669"/>
    <property type="project" value="TreeGrafter"/>
</dbReference>
<evidence type="ECO:0000259" key="10">
    <source>
        <dbReference type="PROSITE" id="PS50097"/>
    </source>
</evidence>
<dbReference type="Proteomes" id="UP000694843">
    <property type="component" value="Unplaced"/>
</dbReference>
<dbReference type="PANTHER" id="PTHR23110:SF93">
    <property type="entry name" value="ZINC FINGER AND BTB DOMAIN-CONTAINING PROTEIN 14-LIKE PROTEIN"/>
    <property type="match status" value="1"/>
</dbReference>
<dbReference type="SMART" id="SM00225">
    <property type="entry name" value="BTB"/>
    <property type="match status" value="1"/>
</dbReference>
<dbReference type="InterPro" id="IPR011333">
    <property type="entry name" value="SKP1/BTB/POZ_sf"/>
</dbReference>
<feature type="region of interest" description="Disordered" evidence="9">
    <location>
        <begin position="289"/>
        <end position="341"/>
    </location>
</feature>
<dbReference type="FunFam" id="3.30.160.60:FF:000045">
    <property type="entry name" value="ZFP69 zinc finger protein B"/>
    <property type="match status" value="1"/>
</dbReference>
<dbReference type="GO" id="GO:0005694">
    <property type="term" value="C:chromosome"/>
    <property type="evidence" value="ECO:0007669"/>
    <property type="project" value="UniProtKB-ARBA"/>
</dbReference>
<feature type="compositionally biased region" description="Acidic residues" evidence="9">
    <location>
        <begin position="316"/>
        <end position="330"/>
    </location>
</feature>
<evidence type="ECO:0000256" key="5">
    <source>
        <dbReference type="ARBA" id="ARBA00022833"/>
    </source>
</evidence>
<sequence length="666" mass="71466">MDDGILSLRWNNHSSAFVHCLATLLQKDVYSDVILACDSHFFPVHKLVLSVCSEYFEDILGRTTCAKPVIILKDIRHTDLQALLSYMYAGEASVPRNDLARFMKAAECLKIRGLAVPDESPPPHEKKRPAVEGPSDLHAFKKRRAGVASVSQEKIVVNDVVARVNDVEEVTLIKRALPIHTINVSNAMTITSSTRASVHTIEENVHQTPAAHTISATHATILHPQHVISPASQSQHALTINQPVQYQDHQQHRLIRDDEVCSVSEEVLISHAIPEVLVEECAVVKEEMDGVKEESSRGCNSVPTTDGGHSEGEGALPDDEDDEEDDEDDVGSQPHHTTAGATTVTVATSGGALMHDLLAIPGTSGSHQETLVTWDSATGYALEGFISEEVRTQQHQHTTNASSTNIGLEGSSSSNAGGTGTVTVMGCPFCQRAFMYRSDLSRHVRTHTGERPYTCPHCPYRASQKSHLLEHVKRRHRPVVATSSSSSSATVVTSPVPASSSSTIVVPGTLVVPAASVLLSTPVNISSSNNSLNNNVITSSNNNNGVQYCSTSHPTILHTPSHSTTVVPTVSSAHVNQSLPHGTLYSALHHHSATAQLLDSAVQQVPATVHNNILQLQHITACSTTSSSSNSSSSSSSSTHQTHDLSTLHTPCYSSHHSSLPSHSTP</sequence>
<dbReference type="SMART" id="SM00355">
    <property type="entry name" value="ZnF_C2H2"/>
    <property type="match status" value="2"/>
</dbReference>
<dbReference type="Pfam" id="PF00096">
    <property type="entry name" value="zf-C2H2"/>
    <property type="match status" value="1"/>
</dbReference>
<dbReference type="GO" id="GO:0005634">
    <property type="term" value="C:nucleus"/>
    <property type="evidence" value="ECO:0007669"/>
    <property type="project" value="UniProtKB-SubCell"/>
</dbReference>
<feature type="region of interest" description="Disordered" evidence="9">
    <location>
        <begin position="116"/>
        <end position="136"/>
    </location>
</feature>
<dbReference type="InterPro" id="IPR000210">
    <property type="entry name" value="BTB/POZ_dom"/>
</dbReference>
<evidence type="ECO:0000256" key="8">
    <source>
        <dbReference type="PROSITE-ProRule" id="PRU00042"/>
    </source>
</evidence>
<feature type="region of interest" description="Disordered" evidence="9">
    <location>
        <begin position="395"/>
        <end position="414"/>
    </location>
</feature>
<dbReference type="AlphaFoldDB" id="A0A8B7PQR0"/>
<feature type="compositionally biased region" description="Basic and acidic residues" evidence="9">
    <location>
        <begin position="121"/>
        <end position="130"/>
    </location>
</feature>
<dbReference type="GO" id="GO:0048666">
    <property type="term" value="P:neuron development"/>
    <property type="evidence" value="ECO:0007669"/>
    <property type="project" value="UniProtKB-ARBA"/>
</dbReference>
<keyword evidence="3" id="KW-0677">Repeat</keyword>
<dbReference type="GO" id="GO:0043565">
    <property type="term" value="F:sequence-specific DNA binding"/>
    <property type="evidence" value="ECO:0007669"/>
    <property type="project" value="UniProtKB-ARBA"/>
</dbReference>
<evidence type="ECO:0000256" key="7">
    <source>
        <dbReference type="ARBA" id="ARBA00023242"/>
    </source>
</evidence>
<dbReference type="InterPro" id="IPR013087">
    <property type="entry name" value="Znf_C2H2_type"/>
</dbReference>
<dbReference type="InterPro" id="IPR051095">
    <property type="entry name" value="Dros_DevTransReg"/>
</dbReference>
<evidence type="ECO:0000256" key="6">
    <source>
        <dbReference type="ARBA" id="ARBA00023125"/>
    </source>
</evidence>
<dbReference type="InterPro" id="IPR036236">
    <property type="entry name" value="Znf_C2H2_sf"/>
</dbReference>
<protein>
    <submittedName>
        <fullName evidence="13">Longitudinals lacking protein, isoforms A/B/D/L-like</fullName>
    </submittedName>
</protein>
<evidence type="ECO:0000256" key="9">
    <source>
        <dbReference type="SAM" id="MobiDB-lite"/>
    </source>
</evidence>
<evidence type="ECO:0000256" key="4">
    <source>
        <dbReference type="ARBA" id="ARBA00022771"/>
    </source>
</evidence>
<evidence type="ECO:0000256" key="2">
    <source>
        <dbReference type="ARBA" id="ARBA00022723"/>
    </source>
</evidence>
<keyword evidence="6" id="KW-0238">DNA-binding</keyword>
<evidence type="ECO:0000256" key="3">
    <source>
        <dbReference type="ARBA" id="ARBA00022737"/>
    </source>
</evidence>
<dbReference type="OrthoDB" id="6359943at2759"/>
<accession>A0A8B7PQR0</accession>
<keyword evidence="2" id="KW-0479">Metal-binding</keyword>
<dbReference type="CDD" id="cd18315">
    <property type="entry name" value="BTB_POZ_BAB-like"/>
    <property type="match status" value="1"/>
</dbReference>
<dbReference type="Pfam" id="PF00651">
    <property type="entry name" value="BTB"/>
    <property type="match status" value="1"/>
</dbReference>
<organism evidence="12 13">
    <name type="scientific">Hyalella azteca</name>
    <name type="common">Amphipod</name>
    <dbReference type="NCBI Taxonomy" id="294128"/>
    <lineage>
        <taxon>Eukaryota</taxon>
        <taxon>Metazoa</taxon>
        <taxon>Ecdysozoa</taxon>
        <taxon>Arthropoda</taxon>
        <taxon>Crustacea</taxon>
        <taxon>Multicrustacea</taxon>
        <taxon>Malacostraca</taxon>
        <taxon>Eumalacostraca</taxon>
        <taxon>Peracarida</taxon>
        <taxon>Amphipoda</taxon>
        <taxon>Senticaudata</taxon>
        <taxon>Talitrida</taxon>
        <taxon>Talitroidea</taxon>
        <taxon>Hyalellidae</taxon>
        <taxon>Hyalella</taxon>
    </lineage>
</organism>
<reference evidence="13" key="1">
    <citation type="submission" date="2025-08" db="UniProtKB">
        <authorList>
            <consortium name="RefSeq"/>
        </authorList>
    </citation>
    <scope>IDENTIFICATION</scope>
    <source>
        <tissue evidence="13">Whole organism</tissue>
    </source>
</reference>
<feature type="domain" description="C2H2-type" evidence="11">
    <location>
        <begin position="425"/>
        <end position="452"/>
    </location>
</feature>
<feature type="compositionally biased region" description="Polar residues" evidence="9">
    <location>
        <begin position="395"/>
        <end position="406"/>
    </location>
</feature>
<feature type="compositionally biased region" description="Low complexity" evidence="9">
    <location>
        <begin position="654"/>
        <end position="666"/>
    </location>
</feature>
<evidence type="ECO:0000256" key="1">
    <source>
        <dbReference type="ARBA" id="ARBA00004123"/>
    </source>
</evidence>
<name>A0A8B7PQR0_HYAAZ</name>
<dbReference type="PROSITE" id="PS00028">
    <property type="entry name" value="ZINC_FINGER_C2H2_1"/>
    <property type="match status" value="1"/>
</dbReference>
<dbReference type="RefSeq" id="XP_018027811.1">
    <property type="nucleotide sequence ID" value="XM_018172322.2"/>
</dbReference>
<keyword evidence="4 8" id="KW-0863">Zinc-finger</keyword>
<feature type="compositionally biased region" description="Low complexity" evidence="9">
    <location>
        <begin position="625"/>
        <end position="639"/>
    </location>
</feature>
<dbReference type="PROSITE" id="PS50157">
    <property type="entry name" value="ZINC_FINGER_C2H2_2"/>
    <property type="match status" value="2"/>
</dbReference>
<feature type="domain" description="BTB" evidence="10">
    <location>
        <begin position="31"/>
        <end position="96"/>
    </location>
</feature>
<keyword evidence="5" id="KW-0862">Zinc</keyword>
<feature type="domain" description="C2H2-type" evidence="11">
    <location>
        <begin position="453"/>
        <end position="476"/>
    </location>
</feature>
<dbReference type="PANTHER" id="PTHR23110">
    <property type="entry name" value="BTB DOMAIN TRANSCRIPTION FACTOR"/>
    <property type="match status" value="1"/>
</dbReference>
<dbReference type="SUPFAM" id="SSF57667">
    <property type="entry name" value="beta-beta-alpha zinc fingers"/>
    <property type="match status" value="1"/>
</dbReference>
<dbReference type="GO" id="GO:0003006">
    <property type="term" value="P:developmental process involved in reproduction"/>
    <property type="evidence" value="ECO:0007669"/>
    <property type="project" value="UniProtKB-ARBA"/>
</dbReference>
<dbReference type="GeneID" id="108683043"/>
<feature type="region of interest" description="Disordered" evidence="9">
    <location>
        <begin position="625"/>
        <end position="666"/>
    </location>
</feature>
<dbReference type="GO" id="GO:0045893">
    <property type="term" value="P:positive regulation of DNA-templated transcription"/>
    <property type="evidence" value="ECO:0007669"/>
    <property type="project" value="UniProtKB-ARBA"/>
</dbReference>
<evidence type="ECO:0000313" key="13">
    <source>
        <dbReference type="RefSeq" id="XP_018027811.1"/>
    </source>
</evidence>
<feature type="compositionally biased region" description="Polar residues" evidence="9">
    <location>
        <begin position="644"/>
        <end position="653"/>
    </location>
</feature>
<keyword evidence="12" id="KW-1185">Reference proteome</keyword>
<evidence type="ECO:0000259" key="11">
    <source>
        <dbReference type="PROSITE" id="PS50157"/>
    </source>
</evidence>
<dbReference type="Gene3D" id="3.30.710.10">
    <property type="entry name" value="Potassium Channel Kv1.1, Chain A"/>
    <property type="match status" value="1"/>
</dbReference>
<dbReference type="FunFam" id="3.30.160.60:FF:001732">
    <property type="entry name" value="Zgc:162936"/>
    <property type="match status" value="1"/>
</dbReference>
<dbReference type="PROSITE" id="PS50097">
    <property type="entry name" value="BTB"/>
    <property type="match status" value="1"/>
</dbReference>
<dbReference type="KEGG" id="hazt:108683043"/>